<organism evidence="1 2">
    <name type="scientific">Ooceraea biroi</name>
    <name type="common">Clonal raider ant</name>
    <name type="synonym">Cerapachys biroi</name>
    <dbReference type="NCBI Taxonomy" id="2015173"/>
    <lineage>
        <taxon>Eukaryota</taxon>
        <taxon>Metazoa</taxon>
        <taxon>Ecdysozoa</taxon>
        <taxon>Arthropoda</taxon>
        <taxon>Hexapoda</taxon>
        <taxon>Insecta</taxon>
        <taxon>Pterygota</taxon>
        <taxon>Neoptera</taxon>
        <taxon>Endopterygota</taxon>
        <taxon>Hymenoptera</taxon>
        <taxon>Apocrita</taxon>
        <taxon>Aculeata</taxon>
        <taxon>Formicoidea</taxon>
        <taxon>Formicidae</taxon>
        <taxon>Dorylinae</taxon>
        <taxon>Ooceraea</taxon>
    </lineage>
</organism>
<dbReference type="EMBL" id="KK107295">
    <property type="protein sequence ID" value="EZA53001.1"/>
    <property type="molecule type" value="Genomic_DNA"/>
</dbReference>
<dbReference type="AlphaFoldDB" id="A0A026WBH2"/>
<proteinExistence type="predicted"/>
<accession>A0A026WBH2</accession>
<evidence type="ECO:0000313" key="2">
    <source>
        <dbReference type="Proteomes" id="UP000053097"/>
    </source>
</evidence>
<protein>
    <submittedName>
        <fullName evidence="1">Uncharacterized protein</fullName>
    </submittedName>
</protein>
<keyword evidence="2" id="KW-1185">Reference proteome</keyword>
<dbReference type="Proteomes" id="UP000053097">
    <property type="component" value="Unassembled WGS sequence"/>
</dbReference>
<gene>
    <name evidence="1" type="ORF">X777_07179</name>
</gene>
<sequence length="79" mass="9433">MANDPNVVTIFVRAQSCRRLVIHKLGQKREILIINPVALESLSHRRRQEDKAQRLALLRQWKREMHVPITDAQRIHNRY</sequence>
<evidence type="ECO:0000313" key="1">
    <source>
        <dbReference type="EMBL" id="EZA53001.1"/>
    </source>
</evidence>
<name>A0A026WBH2_OOCBI</name>
<reference evidence="1 2" key="1">
    <citation type="journal article" date="2014" name="Curr. Biol.">
        <title>The genome of the clonal raider ant Cerapachys biroi.</title>
        <authorList>
            <person name="Oxley P.R."/>
            <person name="Ji L."/>
            <person name="Fetter-Pruneda I."/>
            <person name="McKenzie S.K."/>
            <person name="Li C."/>
            <person name="Hu H."/>
            <person name="Zhang G."/>
            <person name="Kronauer D.J."/>
        </authorList>
    </citation>
    <scope>NUCLEOTIDE SEQUENCE [LARGE SCALE GENOMIC DNA]</scope>
</reference>